<dbReference type="InterPro" id="IPR001254">
    <property type="entry name" value="Trypsin_dom"/>
</dbReference>
<dbReference type="Pfam" id="PF00089">
    <property type="entry name" value="Trypsin"/>
    <property type="match status" value="1"/>
</dbReference>
<evidence type="ECO:0000313" key="8">
    <source>
        <dbReference type="EMBL" id="CAK1540240.1"/>
    </source>
</evidence>
<evidence type="ECO:0000256" key="1">
    <source>
        <dbReference type="ARBA" id="ARBA00022670"/>
    </source>
</evidence>
<dbReference type="EMBL" id="CAVLEF010000001">
    <property type="protein sequence ID" value="CAK1540240.1"/>
    <property type="molecule type" value="Genomic_DNA"/>
</dbReference>
<dbReference type="GO" id="GO:0006508">
    <property type="term" value="P:proteolysis"/>
    <property type="evidence" value="ECO:0007669"/>
    <property type="project" value="UniProtKB-KW"/>
</dbReference>
<organism evidence="8 9">
    <name type="scientific">Leptosia nina</name>
    <dbReference type="NCBI Taxonomy" id="320188"/>
    <lineage>
        <taxon>Eukaryota</taxon>
        <taxon>Metazoa</taxon>
        <taxon>Ecdysozoa</taxon>
        <taxon>Arthropoda</taxon>
        <taxon>Hexapoda</taxon>
        <taxon>Insecta</taxon>
        <taxon>Pterygota</taxon>
        <taxon>Neoptera</taxon>
        <taxon>Endopterygota</taxon>
        <taxon>Lepidoptera</taxon>
        <taxon>Glossata</taxon>
        <taxon>Ditrysia</taxon>
        <taxon>Papilionoidea</taxon>
        <taxon>Pieridae</taxon>
        <taxon>Pierinae</taxon>
        <taxon>Leptosia</taxon>
    </lineage>
</organism>
<dbReference type="InterPro" id="IPR009003">
    <property type="entry name" value="Peptidase_S1_PA"/>
</dbReference>
<evidence type="ECO:0000256" key="2">
    <source>
        <dbReference type="ARBA" id="ARBA00022801"/>
    </source>
</evidence>
<dbReference type="CDD" id="cd00190">
    <property type="entry name" value="Tryp_SPc"/>
    <property type="match status" value="1"/>
</dbReference>
<keyword evidence="4" id="KW-1015">Disulfide bond</keyword>
<feature type="domain" description="Peptidase S1" evidence="7">
    <location>
        <begin position="25"/>
        <end position="256"/>
    </location>
</feature>
<comment type="similarity">
    <text evidence="5">Belongs to the peptidase S1 family. CLIP subfamily.</text>
</comment>
<sequence length="256" mass="28028">MRSLTIVFFFFLGAVTAVPAGQGRIAGGSITTINQYPFVASTLFSRNNVVWVQSCTGAIINNRALLSSANCYLGDPVNRWRIRVGSSYANSGGVVHNVYTIVIHNNYNSITRDNDIAIVRSSTTFTYNNNVAYIPLAGANYNIPDNSAVWALGWGRTTQTAAPSEQLRRVQVWTVNANVCRNNYLEVGFTVTNNMLCSGWVNQGGRGQCEGDDGGPLIHNNNLVGVFSWGQQCASSRYPDINTKVSPYITWIRNNA</sequence>
<dbReference type="PROSITE" id="PS50240">
    <property type="entry name" value="TRYPSIN_DOM"/>
    <property type="match status" value="1"/>
</dbReference>
<keyword evidence="6" id="KW-0732">Signal</keyword>
<accession>A0AAV1IVU1</accession>
<dbReference type="Gene3D" id="2.40.10.10">
    <property type="entry name" value="Trypsin-like serine proteases"/>
    <property type="match status" value="1"/>
</dbReference>
<dbReference type="InterPro" id="IPR001314">
    <property type="entry name" value="Peptidase_S1A"/>
</dbReference>
<evidence type="ECO:0000256" key="3">
    <source>
        <dbReference type="ARBA" id="ARBA00022825"/>
    </source>
</evidence>
<dbReference type="InterPro" id="IPR043504">
    <property type="entry name" value="Peptidase_S1_PA_chymotrypsin"/>
</dbReference>
<feature type="signal peptide" evidence="6">
    <location>
        <begin position="1"/>
        <end position="17"/>
    </location>
</feature>
<dbReference type="GO" id="GO:0004252">
    <property type="term" value="F:serine-type endopeptidase activity"/>
    <property type="evidence" value="ECO:0007669"/>
    <property type="project" value="InterPro"/>
</dbReference>
<evidence type="ECO:0000259" key="7">
    <source>
        <dbReference type="PROSITE" id="PS50240"/>
    </source>
</evidence>
<evidence type="ECO:0000256" key="4">
    <source>
        <dbReference type="ARBA" id="ARBA00023157"/>
    </source>
</evidence>
<evidence type="ECO:0000313" key="9">
    <source>
        <dbReference type="Proteomes" id="UP001497472"/>
    </source>
</evidence>
<dbReference type="PANTHER" id="PTHR24276">
    <property type="entry name" value="POLYSERASE-RELATED"/>
    <property type="match status" value="1"/>
</dbReference>
<keyword evidence="3" id="KW-0720">Serine protease</keyword>
<gene>
    <name evidence="8" type="ORF">LNINA_LOCUS309</name>
</gene>
<dbReference type="Proteomes" id="UP001497472">
    <property type="component" value="Unassembled WGS sequence"/>
</dbReference>
<keyword evidence="1" id="KW-0645">Protease</keyword>
<dbReference type="AlphaFoldDB" id="A0AAV1IVU1"/>
<dbReference type="SMART" id="SM00020">
    <property type="entry name" value="Tryp_SPc"/>
    <property type="match status" value="1"/>
</dbReference>
<evidence type="ECO:0000256" key="6">
    <source>
        <dbReference type="SAM" id="SignalP"/>
    </source>
</evidence>
<protein>
    <recommendedName>
        <fullName evidence="7">Peptidase S1 domain-containing protein</fullName>
    </recommendedName>
</protein>
<reference evidence="8 9" key="1">
    <citation type="submission" date="2023-11" db="EMBL/GenBank/DDBJ databases">
        <authorList>
            <person name="Okamura Y."/>
        </authorList>
    </citation>
    <scope>NUCLEOTIDE SEQUENCE [LARGE SCALE GENOMIC DNA]</scope>
</reference>
<comment type="caution">
    <text evidence="8">The sequence shown here is derived from an EMBL/GenBank/DDBJ whole genome shotgun (WGS) entry which is preliminary data.</text>
</comment>
<keyword evidence="9" id="KW-1185">Reference proteome</keyword>
<dbReference type="SUPFAM" id="SSF50494">
    <property type="entry name" value="Trypsin-like serine proteases"/>
    <property type="match status" value="1"/>
</dbReference>
<dbReference type="InterPro" id="IPR050430">
    <property type="entry name" value="Peptidase_S1"/>
</dbReference>
<proteinExistence type="inferred from homology"/>
<keyword evidence="2" id="KW-0378">Hydrolase</keyword>
<evidence type="ECO:0000256" key="5">
    <source>
        <dbReference type="ARBA" id="ARBA00024195"/>
    </source>
</evidence>
<name>A0AAV1IVU1_9NEOP</name>
<feature type="chain" id="PRO_5043561537" description="Peptidase S1 domain-containing protein" evidence="6">
    <location>
        <begin position="18"/>
        <end position="256"/>
    </location>
</feature>
<dbReference type="PRINTS" id="PR00722">
    <property type="entry name" value="CHYMOTRYPSIN"/>
</dbReference>
<dbReference type="PANTHER" id="PTHR24276:SF91">
    <property type="entry name" value="AT26814P-RELATED"/>
    <property type="match status" value="1"/>
</dbReference>
<dbReference type="FunFam" id="2.40.10.10:FF:000002">
    <property type="entry name" value="Transmembrane protease serine"/>
    <property type="match status" value="1"/>
</dbReference>